<dbReference type="AlphaFoldDB" id="A0A6A2ZEE2"/>
<evidence type="ECO:0000256" key="1">
    <source>
        <dbReference type="SAM" id="Phobius"/>
    </source>
</evidence>
<reference evidence="2" key="1">
    <citation type="submission" date="2019-09" db="EMBL/GenBank/DDBJ databases">
        <title>Draft genome information of white flower Hibiscus syriacus.</title>
        <authorList>
            <person name="Kim Y.-M."/>
        </authorList>
    </citation>
    <scope>NUCLEOTIDE SEQUENCE [LARGE SCALE GENOMIC DNA]</scope>
    <source>
        <strain evidence="2">YM2019G1</strain>
    </source>
</reference>
<proteinExistence type="predicted"/>
<organism evidence="2 3">
    <name type="scientific">Hibiscus syriacus</name>
    <name type="common">Rose of Sharon</name>
    <dbReference type="NCBI Taxonomy" id="106335"/>
    <lineage>
        <taxon>Eukaryota</taxon>
        <taxon>Viridiplantae</taxon>
        <taxon>Streptophyta</taxon>
        <taxon>Embryophyta</taxon>
        <taxon>Tracheophyta</taxon>
        <taxon>Spermatophyta</taxon>
        <taxon>Magnoliopsida</taxon>
        <taxon>eudicotyledons</taxon>
        <taxon>Gunneridae</taxon>
        <taxon>Pentapetalae</taxon>
        <taxon>rosids</taxon>
        <taxon>malvids</taxon>
        <taxon>Malvales</taxon>
        <taxon>Malvaceae</taxon>
        <taxon>Malvoideae</taxon>
        <taxon>Hibiscus</taxon>
    </lineage>
</organism>
<keyword evidence="1" id="KW-0812">Transmembrane</keyword>
<keyword evidence="3" id="KW-1185">Reference proteome</keyword>
<dbReference type="EMBL" id="VEPZ02001152">
    <property type="protein sequence ID" value="KAE8690411.1"/>
    <property type="molecule type" value="Genomic_DNA"/>
</dbReference>
<keyword evidence="1" id="KW-0472">Membrane</keyword>
<gene>
    <name evidence="2" type="ORF">F3Y22_tig00110895pilonHSYRG00302</name>
</gene>
<name>A0A6A2ZEE2_HIBSY</name>
<protein>
    <recommendedName>
        <fullName evidence="4">Transmembrane protein</fullName>
    </recommendedName>
</protein>
<keyword evidence="1" id="KW-1133">Transmembrane helix</keyword>
<feature type="transmembrane region" description="Helical" evidence="1">
    <location>
        <begin position="77"/>
        <end position="100"/>
    </location>
</feature>
<evidence type="ECO:0000313" key="2">
    <source>
        <dbReference type="EMBL" id="KAE8690411.1"/>
    </source>
</evidence>
<evidence type="ECO:0000313" key="3">
    <source>
        <dbReference type="Proteomes" id="UP000436088"/>
    </source>
</evidence>
<dbReference type="Proteomes" id="UP000436088">
    <property type="component" value="Unassembled WGS sequence"/>
</dbReference>
<sequence>MGFSTDDVADIVAGDPWILTRSVDDRIAPSNLDLERVLGSNVKDLIHARRDTRCDRHCDCVICLYCFARKQISKTSFMLVVILGVIAIVIVSSVSTVSLVNKFSNFSRTDLELEFLKHSTSSSRVSSNSHKASNLKCQCHPSSVSPRVSINNGQWSDIECVKCDNL</sequence>
<comment type="caution">
    <text evidence="2">The sequence shown here is derived from an EMBL/GenBank/DDBJ whole genome shotgun (WGS) entry which is preliminary data.</text>
</comment>
<accession>A0A6A2ZEE2</accession>
<evidence type="ECO:0008006" key="4">
    <source>
        <dbReference type="Google" id="ProtNLM"/>
    </source>
</evidence>